<dbReference type="Proteomes" id="UP000235093">
    <property type="component" value="Unassembled WGS sequence"/>
</dbReference>
<accession>A0A2N5PGQ5</accession>
<dbReference type="GeneID" id="79841644"/>
<sequence length="262" mass="31111">MSKKAKSFEEFYSKNKDDILDIDIVADYAESHDGDTTPFDKDMFCPECKQAELSFVHKTSKRRAHLRRIKSSNHKDGCSYNYEYASKKTVKKYVDSLNYEEIQDKLNSIMNMLCRKHNTKKTTSNDNEDLTKKRKNPMLIPERKDCETVLRALQRKRLNGWIDESDGEDFCVFYGKVKLKVIEKEKNSDDPKKTYKYYLLQIYTQNKKGEWKFRTSLYRGNMRDLVNEEVMYNIVMIGHLDFQFKPFTIKLANKNAIKYREA</sequence>
<protein>
    <submittedName>
        <fullName evidence="1">Uncharacterized protein</fullName>
    </submittedName>
</protein>
<gene>
    <name evidence="1" type="ORF">CDL23_10065</name>
</gene>
<comment type="caution">
    <text evidence="1">The sequence shown here is derived from an EMBL/GenBank/DDBJ whole genome shotgun (WGS) entry which is preliminary data.</text>
</comment>
<dbReference type="EMBL" id="NIHT01000014">
    <property type="protein sequence ID" value="PLT74331.1"/>
    <property type="molecule type" value="Genomic_DNA"/>
</dbReference>
<evidence type="ECO:0000313" key="1">
    <source>
        <dbReference type="EMBL" id="PLT74331.1"/>
    </source>
</evidence>
<name>A0A2N5PGQ5_MEDGN</name>
<reference evidence="1 2" key="1">
    <citation type="journal article" date="2017" name="Genome Med.">
        <title>A novel Ruminococcus gnavus clade enriched in inflammatory bowel disease patients.</title>
        <authorList>
            <person name="Hall A.B."/>
            <person name="Yassour M."/>
            <person name="Sauk J."/>
            <person name="Garner A."/>
            <person name="Jiang X."/>
            <person name="Arthur T."/>
            <person name="Lagoudas G.K."/>
            <person name="Vatanen T."/>
            <person name="Fornelos N."/>
            <person name="Wilson R."/>
            <person name="Bertha M."/>
            <person name="Cohen M."/>
            <person name="Garber J."/>
            <person name="Khalili H."/>
            <person name="Gevers D."/>
            <person name="Ananthakrishnan A.N."/>
            <person name="Kugathasan S."/>
            <person name="Lander E.S."/>
            <person name="Blainey P."/>
            <person name="Vlamakis H."/>
            <person name="Xavier R.J."/>
            <person name="Huttenhower C."/>
        </authorList>
    </citation>
    <scope>NUCLEOTIDE SEQUENCE [LARGE SCALE GENOMIC DNA]</scope>
    <source>
        <strain evidence="1 2">RJX1125</strain>
    </source>
</reference>
<dbReference type="AlphaFoldDB" id="A0A2N5PGQ5"/>
<organism evidence="1 2">
    <name type="scientific">Mediterraneibacter gnavus</name>
    <name type="common">Ruminococcus gnavus</name>
    <dbReference type="NCBI Taxonomy" id="33038"/>
    <lineage>
        <taxon>Bacteria</taxon>
        <taxon>Bacillati</taxon>
        <taxon>Bacillota</taxon>
        <taxon>Clostridia</taxon>
        <taxon>Lachnospirales</taxon>
        <taxon>Lachnospiraceae</taxon>
        <taxon>Mediterraneibacter</taxon>
    </lineage>
</organism>
<dbReference type="RefSeq" id="WP_015541083.1">
    <property type="nucleotide sequence ID" value="NZ_JAPRAW010000007.1"/>
</dbReference>
<proteinExistence type="predicted"/>
<evidence type="ECO:0000313" key="2">
    <source>
        <dbReference type="Proteomes" id="UP000235093"/>
    </source>
</evidence>